<dbReference type="InterPro" id="IPR002639">
    <property type="entry name" value="UreF"/>
</dbReference>
<dbReference type="EMBL" id="JAEDAJ010000004">
    <property type="protein sequence ID" value="MBK0331515.1"/>
    <property type="molecule type" value="Genomic_DNA"/>
</dbReference>
<reference evidence="3 4" key="1">
    <citation type="submission" date="2020-12" db="EMBL/GenBank/DDBJ databases">
        <title>Brachybacterium sp. MASK1Z-5, whole genome shotgun sequence.</title>
        <authorList>
            <person name="Tuo L."/>
        </authorList>
    </citation>
    <scope>NUCLEOTIDE SEQUENCE [LARGE SCALE GENOMIC DNA]</scope>
    <source>
        <strain evidence="3 4">MASK1Z-5</strain>
    </source>
</reference>
<keyword evidence="2" id="KW-0143">Chaperone</keyword>
<keyword evidence="4" id="KW-1185">Reference proteome</keyword>
<sequence>MNVPSTTLAMMLADSRLPIGAHVSSNALEAALLGGLSPGRIGEYLATRMDTVARVEAGAAVLARHLAQRDQPLAALHAEWAARTPSRAQRRIAAVLGDGLRRLADRLWPGSLSTDAGSPRPLVLGAIAAIAGLGPRDLARLVAYDDAQTVVAAALKLEPGDPRQGTALVLEACARFEPHIDALAALQDPTLLPSAGAPQIEGWSEDQSVLPRRLFRA</sequence>
<dbReference type="Gene3D" id="1.10.4190.10">
    <property type="entry name" value="Urease accessory protein UreF"/>
    <property type="match status" value="1"/>
</dbReference>
<organism evidence="3 4">
    <name type="scientific">Brachybacterium halotolerans</name>
    <dbReference type="NCBI Taxonomy" id="2795215"/>
    <lineage>
        <taxon>Bacteria</taxon>
        <taxon>Bacillati</taxon>
        <taxon>Actinomycetota</taxon>
        <taxon>Actinomycetes</taxon>
        <taxon>Micrococcales</taxon>
        <taxon>Dermabacteraceae</taxon>
        <taxon>Brachybacterium</taxon>
    </lineage>
</organism>
<dbReference type="Pfam" id="PF01730">
    <property type="entry name" value="UreF"/>
    <property type="match status" value="1"/>
</dbReference>
<name>A0ABS1BA58_9MICO</name>
<evidence type="ECO:0000256" key="2">
    <source>
        <dbReference type="ARBA" id="ARBA00023186"/>
    </source>
</evidence>
<accession>A0ABS1BA58</accession>
<proteinExistence type="predicted"/>
<evidence type="ECO:0000313" key="3">
    <source>
        <dbReference type="EMBL" id="MBK0331515.1"/>
    </source>
</evidence>
<dbReference type="RefSeq" id="WP_200502148.1">
    <property type="nucleotide sequence ID" value="NZ_JAEDAJ010000004.1"/>
</dbReference>
<dbReference type="InterPro" id="IPR038277">
    <property type="entry name" value="UreF_sf"/>
</dbReference>
<dbReference type="PANTHER" id="PTHR33620:SF1">
    <property type="entry name" value="UREASE ACCESSORY PROTEIN F"/>
    <property type="match status" value="1"/>
</dbReference>
<evidence type="ECO:0000313" key="4">
    <source>
        <dbReference type="Proteomes" id="UP000612352"/>
    </source>
</evidence>
<gene>
    <name evidence="3" type="ORF">I8D64_08875</name>
</gene>
<protein>
    <submittedName>
        <fullName evidence="3">Urease accessory protein UreF</fullName>
    </submittedName>
</protein>
<dbReference type="PANTHER" id="PTHR33620">
    <property type="entry name" value="UREASE ACCESSORY PROTEIN F"/>
    <property type="match status" value="1"/>
</dbReference>
<dbReference type="Proteomes" id="UP000612352">
    <property type="component" value="Unassembled WGS sequence"/>
</dbReference>
<keyword evidence="1" id="KW-0996">Nickel insertion</keyword>
<evidence type="ECO:0000256" key="1">
    <source>
        <dbReference type="ARBA" id="ARBA00022988"/>
    </source>
</evidence>
<comment type="caution">
    <text evidence="3">The sequence shown here is derived from an EMBL/GenBank/DDBJ whole genome shotgun (WGS) entry which is preliminary data.</text>
</comment>